<organism evidence="2 3">
    <name type="scientific">Saccharata proteae CBS 121410</name>
    <dbReference type="NCBI Taxonomy" id="1314787"/>
    <lineage>
        <taxon>Eukaryota</taxon>
        <taxon>Fungi</taxon>
        <taxon>Dikarya</taxon>
        <taxon>Ascomycota</taxon>
        <taxon>Pezizomycotina</taxon>
        <taxon>Dothideomycetes</taxon>
        <taxon>Dothideomycetes incertae sedis</taxon>
        <taxon>Botryosphaeriales</taxon>
        <taxon>Saccharataceae</taxon>
        <taxon>Saccharata</taxon>
    </lineage>
</organism>
<sequence>MAQAVDVDSRYSTKTFDASAASTFLPNNDFSNERLDFLWYQVGPVSTGPVTTTVSPTPESSASFMRPGMFHPPVPDYYANLSHAQLPDDFVWGLASAAYQVEGAVKDEGRGPSQWDLMAHRVTNEVTDNSTADITAQHYYLYKQDFARLKALGIPYYSLSISWSRIFPFGKGPVNAEAVAHYDDVFLELRKNGITPVVTIMHWDTPLALFNEYGAWTDEQIVDDYFNYAKFLIERYDEYVPIWITINEVQYCDWEYSYYPAGTYYPAYHNLTTGNPARFACGHNTLLAHGKTAKWYHNTFHGKGRITFKNTGYYYEPASNSTADLVAAQRSYDFELGWFGGPWTDGDYPQILKDTLGDMLPSFTEEQKEMIKGSCDFYAIDAYTAYYAYGISGGVEACANDSSNANFPECATITLSQPDGFPVGPSPETGANSWMYSTPLAVRKYLNKITKELFPTVNEIMVTEFGFAEPIAADTTSLNALLWDYLTQDYFQGYLDNILAARVEDGVNVTGAIAWAIFDNFEWFDGMRVKFGLQHLDRSTLKRTPKASMFQFTDWFK</sequence>
<keyword evidence="2" id="KW-0378">Hydrolase</keyword>
<dbReference type="AlphaFoldDB" id="A0A9P4HRF1"/>
<dbReference type="OrthoDB" id="65569at2759"/>
<dbReference type="InterPro" id="IPR001360">
    <property type="entry name" value="Glyco_hydro_1"/>
</dbReference>
<evidence type="ECO:0000256" key="1">
    <source>
        <dbReference type="RuleBase" id="RU003690"/>
    </source>
</evidence>
<reference evidence="2" key="1">
    <citation type="journal article" date="2020" name="Stud. Mycol.">
        <title>101 Dothideomycetes genomes: a test case for predicting lifestyles and emergence of pathogens.</title>
        <authorList>
            <person name="Haridas S."/>
            <person name="Albert R."/>
            <person name="Binder M."/>
            <person name="Bloem J."/>
            <person name="Labutti K."/>
            <person name="Salamov A."/>
            <person name="Andreopoulos B."/>
            <person name="Baker S."/>
            <person name="Barry K."/>
            <person name="Bills G."/>
            <person name="Bluhm B."/>
            <person name="Cannon C."/>
            <person name="Castanera R."/>
            <person name="Culley D."/>
            <person name="Daum C."/>
            <person name="Ezra D."/>
            <person name="Gonzalez J."/>
            <person name="Henrissat B."/>
            <person name="Kuo A."/>
            <person name="Liang C."/>
            <person name="Lipzen A."/>
            <person name="Lutzoni F."/>
            <person name="Magnuson J."/>
            <person name="Mondo S."/>
            <person name="Nolan M."/>
            <person name="Ohm R."/>
            <person name="Pangilinan J."/>
            <person name="Park H.-J."/>
            <person name="Ramirez L."/>
            <person name="Alfaro M."/>
            <person name="Sun H."/>
            <person name="Tritt A."/>
            <person name="Yoshinaga Y."/>
            <person name="Zwiers L.-H."/>
            <person name="Turgeon B."/>
            <person name="Goodwin S."/>
            <person name="Spatafora J."/>
            <person name="Crous P."/>
            <person name="Grigoriev I."/>
        </authorList>
    </citation>
    <scope>NUCLEOTIDE SEQUENCE</scope>
    <source>
        <strain evidence="2">CBS 121410</strain>
    </source>
</reference>
<dbReference type="PROSITE" id="PS00653">
    <property type="entry name" value="GLYCOSYL_HYDROL_F1_2"/>
    <property type="match status" value="1"/>
</dbReference>
<evidence type="ECO:0000313" key="3">
    <source>
        <dbReference type="Proteomes" id="UP000799776"/>
    </source>
</evidence>
<dbReference type="GO" id="GO:0008422">
    <property type="term" value="F:beta-glucosidase activity"/>
    <property type="evidence" value="ECO:0007669"/>
    <property type="project" value="TreeGrafter"/>
</dbReference>
<dbReference type="SUPFAM" id="SSF51445">
    <property type="entry name" value="(Trans)glycosidases"/>
    <property type="match status" value="1"/>
</dbReference>
<keyword evidence="3" id="KW-1185">Reference proteome</keyword>
<name>A0A9P4HRF1_9PEZI</name>
<dbReference type="PANTHER" id="PTHR10353:SF53">
    <property type="entry name" value="BETA-1,4-GLUCOSIDASE (EUROFUNG)"/>
    <property type="match status" value="1"/>
</dbReference>
<dbReference type="GO" id="GO:0005975">
    <property type="term" value="P:carbohydrate metabolic process"/>
    <property type="evidence" value="ECO:0007669"/>
    <property type="project" value="InterPro"/>
</dbReference>
<dbReference type="PANTHER" id="PTHR10353">
    <property type="entry name" value="GLYCOSYL HYDROLASE"/>
    <property type="match status" value="1"/>
</dbReference>
<dbReference type="Pfam" id="PF00232">
    <property type="entry name" value="Glyco_hydro_1"/>
    <property type="match status" value="1"/>
</dbReference>
<gene>
    <name evidence="2" type="ORF">K490DRAFT_75826</name>
</gene>
<dbReference type="PRINTS" id="PR00131">
    <property type="entry name" value="GLHYDRLASE1"/>
</dbReference>
<comment type="caution">
    <text evidence="2">The sequence shown here is derived from an EMBL/GenBank/DDBJ whole genome shotgun (WGS) entry which is preliminary data.</text>
</comment>
<protein>
    <submittedName>
        <fullName evidence="2">Glycoside hydrolase family 1 protein</fullName>
    </submittedName>
</protein>
<dbReference type="Proteomes" id="UP000799776">
    <property type="component" value="Unassembled WGS sequence"/>
</dbReference>
<dbReference type="Gene3D" id="3.20.20.80">
    <property type="entry name" value="Glycosidases"/>
    <property type="match status" value="1"/>
</dbReference>
<dbReference type="InterPro" id="IPR017853">
    <property type="entry name" value="GH"/>
</dbReference>
<evidence type="ECO:0000313" key="2">
    <source>
        <dbReference type="EMBL" id="KAF2084589.1"/>
    </source>
</evidence>
<dbReference type="EMBL" id="ML978740">
    <property type="protein sequence ID" value="KAF2084589.1"/>
    <property type="molecule type" value="Genomic_DNA"/>
</dbReference>
<dbReference type="InterPro" id="IPR033132">
    <property type="entry name" value="GH_1_N_CS"/>
</dbReference>
<proteinExistence type="inferred from homology"/>
<comment type="similarity">
    <text evidence="1">Belongs to the glycosyl hydrolase 1 family.</text>
</comment>
<accession>A0A9P4HRF1</accession>